<dbReference type="Proteomes" id="UP000076798">
    <property type="component" value="Unassembled WGS sequence"/>
</dbReference>
<sequence>MATFYIYILTTSRFQSAPPLPTSQRSSSSRVTGMPKTYISDCVLVDHRPERLPKIPPCNWVYLPHLTHRIVDYLRANPQASAWAYHLGLGNPQHASPGTLTKLTKYVFAQDSLFREHFQADVEMFRKRMHTYVTRLNRHYQEDVIAIGPLADKRSRVVPTGSQIRKLEMIKLKQPWWEGLHKLWYQYFDTDNKSKELNTQIDREVVKKRKLESDSEDFIVSDAESESDSSSFIYSKRRRMILRSASASTSKLRRVSPSPSVMVLKTPPRTPRKRPASDSSSSTLLASPQIVTPSPMVVSDDSSRSAAIFKDIKEILKMNIRILELEAEKRR</sequence>
<evidence type="ECO:0000256" key="1">
    <source>
        <dbReference type="SAM" id="MobiDB-lite"/>
    </source>
</evidence>
<gene>
    <name evidence="2" type="ORF">SISSUDRAFT_1049789</name>
</gene>
<name>A0A166BJY3_9AGAM</name>
<accession>A0A166BJY3</accession>
<reference evidence="2 3" key="1">
    <citation type="journal article" date="2016" name="Mol. Biol. Evol.">
        <title>Comparative Genomics of Early-Diverging Mushroom-Forming Fungi Provides Insights into the Origins of Lignocellulose Decay Capabilities.</title>
        <authorList>
            <person name="Nagy L.G."/>
            <person name="Riley R."/>
            <person name="Tritt A."/>
            <person name="Adam C."/>
            <person name="Daum C."/>
            <person name="Floudas D."/>
            <person name="Sun H."/>
            <person name="Yadav J.S."/>
            <person name="Pangilinan J."/>
            <person name="Larsson K.H."/>
            <person name="Matsuura K."/>
            <person name="Barry K."/>
            <person name="Labutti K."/>
            <person name="Kuo R."/>
            <person name="Ohm R.A."/>
            <person name="Bhattacharya S.S."/>
            <person name="Shirouzu T."/>
            <person name="Yoshinaga Y."/>
            <person name="Martin F.M."/>
            <person name="Grigoriev I.V."/>
            <person name="Hibbett D.S."/>
        </authorList>
    </citation>
    <scope>NUCLEOTIDE SEQUENCE [LARGE SCALE GENOMIC DNA]</scope>
    <source>
        <strain evidence="2 3">HHB10207 ss-3</strain>
    </source>
</reference>
<protein>
    <submittedName>
        <fullName evidence="2">Uncharacterized protein</fullName>
    </submittedName>
</protein>
<organism evidence="2 3">
    <name type="scientific">Sistotremastrum suecicum HHB10207 ss-3</name>
    <dbReference type="NCBI Taxonomy" id="1314776"/>
    <lineage>
        <taxon>Eukaryota</taxon>
        <taxon>Fungi</taxon>
        <taxon>Dikarya</taxon>
        <taxon>Basidiomycota</taxon>
        <taxon>Agaricomycotina</taxon>
        <taxon>Agaricomycetes</taxon>
        <taxon>Sistotremastrales</taxon>
        <taxon>Sistotremastraceae</taxon>
        <taxon>Sistotremastrum</taxon>
    </lineage>
</organism>
<proteinExistence type="predicted"/>
<keyword evidence="3" id="KW-1185">Reference proteome</keyword>
<evidence type="ECO:0000313" key="2">
    <source>
        <dbReference type="EMBL" id="KZT36468.1"/>
    </source>
</evidence>
<dbReference type="AlphaFoldDB" id="A0A166BJY3"/>
<dbReference type="EMBL" id="KV428106">
    <property type="protein sequence ID" value="KZT36468.1"/>
    <property type="molecule type" value="Genomic_DNA"/>
</dbReference>
<evidence type="ECO:0000313" key="3">
    <source>
        <dbReference type="Proteomes" id="UP000076798"/>
    </source>
</evidence>
<feature type="compositionally biased region" description="Low complexity" evidence="1">
    <location>
        <begin position="277"/>
        <end position="287"/>
    </location>
</feature>
<feature type="region of interest" description="Disordered" evidence="1">
    <location>
        <begin position="248"/>
        <end position="288"/>
    </location>
</feature>